<evidence type="ECO:0000313" key="2">
    <source>
        <dbReference type="Proteomes" id="UP000060487"/>
    </source>
</evidence>
<keyword evidence="2" id="KW-1185">Reference proteome</keyword>
<organism evidence="1 2">
    <name type="scientific">Candidatus Magnetominusculus xianensis</name>
    <dbReference type="NCBI Taxonomy" id="1748249"/>
    <lineage>
        <taxon>Bacteria</taxon>
        <taxon>Pseudomonadati</taxon>
        <taxon>Nitrospirota</taxon>
        <taxon>Nitrospiria</taxon>
        <taxon>Nitrospirales</taxon>
        <taxon>Nitrospiraceae</taxon>
        <taxon>Candidatus Magnetominusculus</taxon>
    </lineage>
</organism>
<accession>A0ABR5SJ41</accession>
<proteinExistence type="predicted"/>
<evidence type="ECO:0008006" key="3">
    <source>
        <dbReference type="Google" id="ProtNLM"/>
    </source>
</evidence>
<comment type="caution">
    <text evidence="1">The sequence shown here is derived from an EMBL/GenBank/DDBJ whole genome shotgun (WGS) entry which is preliminary data.</text>
</comment>
<dbReference type="Proteomes" id="UP000060487">
    <property type="component" value="Unassembled WGS sequence"/>
</dbReference>
<name>A0ABR5SJ41_9BACT</name>
<sequence length="94" mass="10695">MKLTEAPNCPYCGQKMSKVEPPTFNLSDGLGWCTPYLYICFNDDCSFYVKGWEQIMVNYGKVASYRCMYYPDTGNMDAICVYAPDGLKGQIIEE</sequence>
<dbReference type="EMBL" id="LNQR01000008">
    <property type="protein sequence ID" value="KWT93555.1"/>
    <property type="molecule type" value="Genomic_DNA"/>
</dbReference>
<protein>
    <recommendedName>
        <fullName evidence="3">Zinc finger Ogr/Delta-type domain-containing protein</fullName>
    </recommendedName>
</protein>
<gene>
    <name evidence="1" type="ORF">ASN18_0278</name>
</gene>
<reference evidence="1 2" key="1">
    <citation type="submission" date="2015-11" db="EMBL/GenBank/DDBJ databases">
        <authorList>
            <person name="Lin W."/>
        </authorList>
    </citation>
    <scope>NUCLEOTIDE SEQUENCE [LARGE SCALE GENOMIC DNA]</scope>
    <source>
        <strain evidence="1 2">HCH-1</strain>
    </source>
</reference>
<evidence type="ECO:0000313" key="1">
    <source>
        <dbReference type="EMBL" id="KWT93555.1"/>
    </source>
</evidence>
<dbReference type="RefSeq" id="WP_085050813.1">
    <property type="nucleotide sequence ID" value="NZ_LNQR01000008.1"/>
</dbReference>